<protein>
    <submittedName>
        <fullName evidence="2">Uncharacterized protein</fullName>
    </submittedName>
</protein>
<dbReference type="EMBL" id="GGEC01087576">
    <property type="protein sequence ID" value="MBX68060.1"/>
    <property type="molecule type" value="Transcribed_RNA"/>
</dbReference>
<accession>A0A2P2QM08</accession>
<reference evidence="2" key="1">
    <citation type="submission" date="2018-02" db="EMBL/GenBank/DDBJ databases">
        <title>Rhizophora mucronata_Transcriptome.</title>
        <authorList>
            <person name="Meera S.P."/>
            <person name="Sreeshan A."/>
            <person name="Augustine A."/>
        </authorList>
    </citation>
    <scope>NUCLEOTIDE SEQUENCE</scope>
    <source>
        <tissue evidence="2">Leaf</tissue>
    </source>
</reference>
<proteinExistence type="predicted"/>
<feature type="compositionally biased region" description="Basic and acidic residues" evidence="1">
    <location>
        <begin position="53"/>
        <end position="64"/>
    </location>
</feature>
<organism evidence="2">
    <name type="scientific">Rhizophora mucronata</name>
    <name type="common">Asiatic mangrove</name>
    <dbReference type="NCBI Taxonomy" id="61149"/>
    <lineage>
        <taxon>Eukaryota</taxon>
        <taxon>Viridiplantae</taxon>
        <taxon>Streptophyta</taxon>
        <taxon>Embryophyta</taxon>
        <taxon>Tracheophyta</taxon>
        <taxon>Spermatophyta</taxon>
        <taxon>Magnoliopsida</taxon>
        <taxon>eudicotyledons</taxon>
        <taxon>Gunneridae</taxon>
        <taxon>Pentapetalae</taxon>
        <taxon>rosids</taxon>
        <taxon>fabids</taxon>
        <taxon>Malpighiales</taxon>
        <taxon>Rhizophoraceae</taxon>
        <taxon>Rhizophora</taxon>
    </lineage>
</organism>
<feature type="region of interest" description="Disordered" evidence="1">
    <location>
        <begin position="28"/>
        <end position="64"/>
    </location>
</feature>
<name>A0A2P2QM08_RHIMU</name>
<evidence type="ECO:0000313" key="2">
    <source>
        <dbReference type="EMBL" id="MBX68060.1"/>
    </source>
</evidence>
<evidence type="ECO:0000256" key="1">
    <source>
        <dbReference type="SAM" id="MobiDB-lite"/>
    </source>
</evidence>
<sequence>MQTCNRGPFKIYEKLWYMIIQMKFSSPIKKKEKRGPQDPANAVQGVGNIKPQEILRENKQLRSK</sequence>
<dbReference type="AlphaFoldDB" id="A0A2P2QM08"/>